<organism evidence="1 2">
    <name type="scientific">Trichinella patagoniensis</name>
    <dbReference type="NCBI Taxonomy" id="990121"/>
    <lineage>
        <taxon>Eukaryota</taxon>
        <taxon>Metazoa</taxon>
        <taxon>Ecdysozoa</taxon>
        <taxon>Nematoda</taxon>
        <taxon>Enoplea</taxon>
        <taxon>Dorylaimia</taxon>
        <taxon>Trichinellida</taxon>
        <taxon>Trichinellidae</taxon>
        <taxon>Trichinella</taxon>
    </lineage>
</organism>
<dbReference type="AlphaFoldDB" id="A0A0V0XDU0"/>
<accession>A0A0V0XDU0</accession>
<evidence type="ECO:0000313" key="1">
    <source>
        <dbReference type="EMBL" id="KRX86176.1"/>
    </source>
</evidence>
<sequence>LEIGGGRGILCEGFMASAFVRSDRFLLCLSDMQ</sequence>
<dbReference type="Proteomes" id="UP000054783">
    <property type="component" value="Unassembled WGS sequence"/>
</dbReference>
<name>A0A0V0XDU0_9BILA</name>
<gene>
    <name evidence="1" type="ORF">T12_5144</name>
</gene>
<dbReference type="EMBL" id="JYDQ01005056">
    <property type="protein sequence ID" value="KRX86176.1"/>
    <property type="molecule type" value="Genomic_DNA"/>
</dbReference>
<keyword evidence="2" id="KW-1185">Reference proteome</keyword>
<reference evidence="1 2" key="1">
    <citation type="submission" date="2015-01" db="EMBL/GenBank/DDBJ databases">
        <title>Evolution of Trichinella species and genotypes.</title>
        <authorList>
            <person name="Korhonen P.K."/>
            <person name="Edoardo P."/>
            <person name="Giuseppe L.R."/>
            <person name="Gasser R.B."/>
        </authorList>
    </citation>
    <scope>NUCLEOTIDE SEQUENCE [LARGE SCALE GENOMIC DNA]</scope>
    <source>
        <strain evidence="1">ISS2496</strain>
    </source>
</reference>
<proteinExistence type="predicted"/>
<feature type="non-terminal residue" evidence="1">
    <location>
        <position position="33"/>
    </location>
</feature>
<protein>
    <submittedName>
        <fullName evidence="1">Uncharacterized protein</fullName>
    </submittedName>
</protein>
<evidence type="ECO:0000313" key="2">
    <source>
        <dbReference type="Proteomes" id="UP000054783"/>
    </source>
</evidence>
<feature type="non-terminal residue" evidence="1">
    <location>
        <position position="1"/>
    </location>
</feature>
<comment type="caution">
    <text evidence="1">The sequence shown here is derived from an EMBL/GenBank/DDBJ whole genome shotgun (WGS) entry which is preliminary data.</text>
</comment>